<dbReference type="InterPro" id="IPR042089">
    <property type="entry name" value="Peptidase_M13_dom_2"/>
</dbReference>
<dbReference type="GO" id="GO:0005886">
    <property type="term" value="C:plasma membrane"/>
    <property type="evidence" value="ECO:0007669"/>
    <property type="project" value="TreeGrafter"/>
</dbReference>
<name>A0AAV2IHC0_LYMST</name>
<feature type="domain" description="Peptidase M13 N-terminal" evidence="1">
    <location>
        <begin position="37"/>
        <end position="235"/>
    </location>
</feature>
<dbReference type="InterPro" id="IPR024079">
    <property type="entry name" value="MetalloPept_cat_dom_sf"/>
</dbReference>
<accession>A0AAV2IHC0</accession>
<dbReference type="Proteomes" id="UP001497497">
    <property type="component" value="Unassembled WGS sequence"/>
</dbReference>
<dbReference type="EMBL" id="CAXITT010000712">
    <property type="protein sequence ID" value="CAL1545482.1"/>
    <property type="molecule type" value="Genomic_DNA"/>
</dbReference>
<feature type="non-terminal residue" evidence="2">
    <location>
        <position position="259"/>
    </location>
</feature>
<sequence>LNVTSSRIDTTRKVCTTKECVEMSAYIMDKMDLSVDPCENMYLYSCGSYTTQKSIPAGLGTVSQMNMKFKVEVTKLIFSPDDTLFRRKSRALAKMKLYYKICTDGETIRRNMKSDILKLIGDLGSWTLTDNNVPRFDPGSWDMQTVLLKMHKMAVWPIFKVDVKRIKGYRVPTTTRTLIYLKINEFFKEEAFYNEEYTTEMFNEILVGLGGDPSVVNEKMQLVANLTLELANAQAARSPDGLPAHPSQVILLKTFRDKP</sequence>
<reference evidence="2 3" key="1">
    <citation type="submission" date="2024-04" db="EMBL/GenBank/DDBJ databases">
        <authorList>
            <consortium name="Genoscope - CEA"/>
            <person name="William W."/>
        </authorList>
    </citation>
    <scope>NUCLEOTIDE SEQUENCE [LARGE SCALE GENOMIC DNA]</scope>
</reference>
<dbReference type="GO" id="GO:0004222">
    <property type="term" value="F:metalloendopeptidase activity"/>
    <property type="evidence" value="ECO:0007669"/>
    <property type="project" value="InterPro"/>
</dbReference>
<dbReference type="InterPro" id="IPR008753">
    <property type="entry name" value="Peptidase_M13_N"/>
</dbReference>
<dbReference type="Pfam" id="PF05649">
    <property type="entry name" value="Peptidase_M13_N"/>
    <property type="match status" value="1"/>
</dbReference>
<dbReference type="AlphaFoldDB" id="A0AAV2IHC0"/>
<proteinExistence type="predicted"/>
<dbReference type="PANTHER" id="PTHR11733:SF167">
    <property type="entry name" value="FI17812P1-RELATED"/>
    <property type="match status" value="1"/>
</dbReference>
<organism evidence="2 3">
    <name type="scientific">Lymnaea stagnalis</name>
    <name type="common">Great pond snail</name>
    <name type="synonym">Helix stagnalis</name>
    <dbReference type="NCBI Taxonomy" id="6523"/>
    <lineage>
        <taxon>Eukaryota</taxon>
        <taxon>Metazoa</taxon>
        <taxon>Spiralia</taxon>
        <taxon>Lophotrochozoa</taxon>
        <taxon>Mollusca</taxon>
        <taxon>Gastropoda</taxon>
        <taxon>Heterobranchia</taxon>
        <taxon>Euthyneura</taxon>
        <taxon>Panpulmonata</taxon>
        <taxon>Hygrophila</taxon>
        <taxon>Lymnaeoidea</taxon>
        <taxon>Lymnaeidae</taxon>
        <taxon>Lymnaea</taxon>
    </lineage>
</organism>
<evidence type="ECO:0000313" key="3">
    <source>
        <dbReference type="Proteomes" id="UP001497497"/>
    </source>
</evidence>
<protein>
    <recommendedName>
        <fullName evidence="1">Peptidase M13 N-terminal domain-containing protein</fullName>
    </recommendedName>
</protein>
<dbReference type="Gene3D" id="3.40.390.10">
    <property type="entry name" value="Collagenase (Catalytic Domain)"/>
    <property type="match status" value="1"/>
</dbReference>
<keyword evidence="3" id="KW-1185">Reference proteome</keyword>
<feature type="non-terminal residue" evidence="2">
    <location>
        <position position="1"/>
    </location>
</feature>
<comment type="caution">
    <text evidence="2">The sequence shown here is derived from an EMBL/GenBank/DDBJ whole genome shotgun (WGS) entry which is preliminary data.</text>
</comment>
<dbReference type="Gene3D" id="1.10.1380.10">
    <property type="entry name" value="Neutral endopeptidase , domain2"/>
    <property type="match status" value="1"/>
</dbReference>
<dbReference type="PANTHER" id="PTHR11733">
    <property type="entry name" value="ZINC METALLOPROTEASE FAMILY M13 NEPRILYSIN-RELATED"/>
    <property type="match status" value="1"/>
</dbReference>
<gene>
    <name evidence="2" type="ORF">GSLYS_00018965001</name>
</gene>
<dbReference type="SUPFAM" id="SSF55486">
    <property type="entry name" value="Metalloproteases ('zincins'), catalytic domain"/>
    <property type="match status" value="1"/>
</dbReference>
<dbReference type="GO" id="GO:0016485">
    <property type="term" value="P:protein processing"/>
    <property type="evidence" value="ECO:0007669"/>
    <property type="project" value="TreeGrafter"/>
</dbReference>
<evidence type="ECO:0000313" key="2">
    <source>
        <dbReference type="EMBL" id="CAL1545482.1"/>
    </source>
</evidence>
<evidence type="ECO:0000259" key="1">
    <source>
        <dbReference type="Pfam" id="PF05649"/>
    </source>
</evidence>
<dbReference type="InterPro" id="IPR000718">
    <property type="entry name" value="Peptidase_M13"/>
</dbReference>
<dbReference type="PROSITE" id="PS51885">
    <property type="entry name" value="NEPRILYSIN"/>
    <property type="match status" value="1"/>
</dbReference>